<dbReference type="Proteomes" id="UP001172155">
    <property type="component" value="Unassembled WGS sequence"/>
</dbReference>
<organism evidence="2 3">
    <name type="scientific">Schizothecium vesticola</name>
    <dbReference type="NCBI Taxonomy" id="314040"/>
    <lineage>
        <taxon>Eukaryota</taxon>
        <taxon>Fungi</taxon>
        <taxon>Dikarya</taxon>
        <taxon>Ascomycota</taxon>
        <taxon>Pezizomycotina</taxon>
        <taxon>Sordariomycetes</taxon>
        <taxon>Sordariomycetidae</taxon>
        <taxon>Sordariales</taxon>
        <taxon>Schizotheciaceae</taxon>
        <taxon>Schizothecium</taxon>
    </lineage>
</organism>
<dbReference type="AlphaFoldDB" id="A0AA40F4M5"/>
<protein>
    <submittedName>
        <fullName evidence="2">Uncharacterized protein</fullName>
    </submittedName>
</protein>
<name>A0AA40F4M5_9PEZI</name>
<proteinExistence type="predicted"/>
<reference evidence="2" key="1">
    <citation type="submission" date="2023-06" db="EMBL/GenBank/DDBJ databases">
        <title>Genome-scale phylogeny and comparative genomics of the fungal order Sordariales.</title>
        <authorList>
            <consortium name="Lawrence Berkeley National Laboratory"/>
            <person name="Hensen N."/>
            <person name="Bonometti L."/>
            <person name="Westerberg I."/>
            <person name="Brannstrom I.O."/>
            <person name="Guillou S."/>
            <person name="Cros-Aarteil S."/>
            <person name="Calhoun S."/>
            <person name="Haridas S."/>
            <person name="Kuo A."/>
            <person name="Mondo S."/>
            <person name="Pangilinan J."/>
            <person name="Riley R."/>
            <person name="LaButti K."/>
            <person name="Andreopoulos B."/>
            <person name="Lipzen A."/>
            <person name="Chen C."/>
            <person name="Yanf M."/>
            <person name="Daum C."/>
            <person name="Ng V."/>
            <person name="Clum A."/>
            <person name="Steindorff A."/>
            <person name="Ohm R."/>
            <person name="Martin F."/>
            <person name="Silar P."/>
            <person name="Natvig D."/>
            <person name="Lalanne C."/>
            <person name="Gautier V."/>
            <person name="Ament-velasquez S.L."/>
            <person name="Kruys A."/>
            <person name="Hutchinson M.I."/>
            <person name="Powell A.J."/>
            <person name="Barry K."/>
            <person name="Miller A.N."/>
            <person name="Grigoriev I.V."/>
            <person name="Debuchy R."/>
            <person name="Gladieux P."/>
            <person name="Thoren M.H."/>
            <person name="Johannesson H."/>
        </authorList>
    </citation>
    <scope>NUCLEOTIDE SEQUENCE</scope>
    <source>
        <strain evidence="2">SMH3187-1</strain>
    </source>
</reference>
<comment type="caution">
    <text evidence="2">The sequence shown here is derived from an EMBL/GenBank/DDBJ whole genome shotgun (WGS) entry which is preliminary data.</text>
</comment>
<keyword evidence="3" id="KW-1185">Reference proteome</keyword>
<feature type="region of interest" description="Disordered" evidence="1">
    <location>
        <begin position="1"/>
        <end position="22"/>
    </location>
</feature>
<evidence type="ECO:0000256" key="1">
    <source>
        <dbReference type="SAM" id="MobiDB-lite"/>
    </source>
</evidence>
<accession>A0AA40F4M5</accession>
<gene>
    <name evidence="2" type="ORF">B0T18DRAFT_387128</name>
</gene>
<evidence type="ECO:0000313" key="3">
    <source>
        <dbReference type="Proteomes" id="UP001172155"/>
    </source>
</evidence>
<feature type="region of interest" description="Disordered" evidence="1">
    <location>
        <begin position="76"/>
        <end position="129"/>
    </location>
</feature>
<feature type="compositionally biased region" description="Basic residues" evidence="1">
    <location>
        <begin position="115"/>
        <end position="124"/>
    </location>
</feature>
<evidence type="ECO:0000313" key="2">
    <source>
        <dbReference type="EMBL" id="KAK0750922.1"/>
    </source>
</evidence>
<dbReference type="EMBL" id="JAUKUD010000002">
    <property type="protein sequence ID" value="KAK0750922.1"/>
    <property type="molecule type" value="Genomic_DNA"/>
</dbReference>
<sequence>MFPSTILQAPSDGKEKEMERGGSSQGLDLWGWLPADSYYALQFGCYFKCLKSLSNSTMILDISKVCPVRLEARHRRRHRCQSSKSQPTPPDRGAGRPPIIERSEELAAGAPEGRRKQRKRKKRNPLPSTFRRAWDDNLYIPSRSYLCAQEVDNGSGGYVGSVAFISIVLDH</sequence>